<keyword evidence="3" id="KW-1185">Reference proteome</keyword>
<name>A0ABP6VU11_9ACTN</name>
<evidence type="ECO:0000256" key="1">
    <source>
        <dbReference type="SAM" id="MobiDB-lite"/>
    </source>
</evidence>
<proteinExistence type="predicted"/>
<gene>
    <name evidence="2" type="ORF">GCM10022419_018890</name>
</gene>
<protein>
    <submittedName>
        <fullName evidence="2">Uncharacterized protein</fullName>
    </submittedName>
</protein>
<accession>A0ABP6VU11</accession>
<dbReference type="Proteomes" id="UP001500630">
    <property type="component" value="Unassembled WGS sequence"/>
</dbReference>
<feature type="region of interest" description="Disordered" evidence="1">
    <location>
        <begin position="29"/>
        <end position="53"/>
    </location>
</feature>
<evidence type="ECO:0000313" key="2">
    <source>
        <dbReference type="EMBL" id="GAA3539097.1"/>
    </source>
</evidence>
<comment type="caution">
    <text evidence="2">The sequence shown here is derived from an EMBL/GenBank/DDBJ whole genome shotgun (WGS) entry which is preliminary data.</text>
</comment>
<sequence>MIDARPEGSQAVADLPGFCPAVERPRAAGRLHLSDQTRERRNPRCASLSVSPPQWTPVVFPRR</sequence>
<reference evidence="3" key="1">
    <citation type="journal article" date="2019" name="Int. J. Syst. Evol. Microbiol.">
        <title>The Global Catalogue of Microorganisms (GCM) 10K type strain sequencing project: providing services to taxonomists for standard genome sequencing and annotation.</title>
        <authorList>
            <consortium name="The Broad Institute Genomics Platform"/>
            <consortium name="The Broad Institute Genome Sequencing Center for Infectious Disease"/>
            <person name="Wu L."/>
            <person name="Ma J."/>
        </authorList>
    </citation>
    <scope>NUCLEOTIDE SEQUENCE [LARGE SCALE GENOMIC DNA]</scope>
    <source>
        <strain evidence="3">JCM 17326</strain>
    </source>
</reference>
<feature type="compositionally biased region" description="Basic and acidic residues" evidence="1">
    <location>
        <begin position="32"/>
        <end position="42"/>
    </location>
</feature>
<evidence type="ECO:0000313" key="3">
    <source>
        <dbReference type="Proteomes" id="UP001500630"/>
    </source>
</evidence>
<dbReference type="EMBL" id="BAABDQ010000003">
    <property type="protein sequence ID" value="GAA3539097.1"/>
    <property type="molecule type" value="Genomic_DNA"/>
</dbReference>
<organism evidence="2 3">
    <name type="scientific">Nonomuraea rosea</name>
    <dbReference type="NCBI Taxonomy" id="638574"/>
    <lineage>
        <taxon>Bacteria</taxon>
        <taxon>Bacillati</taxon>
        <taxon>Actinomycetota</taxon>
        <taxon>Actinomycetes</taxon>
        <taxon>Streptosporangiales</taxon>
        <taxon>Streptosporangiaceae</taxon>
        <taxon>Nonomuraea</taxon>
    </lineage>
</organism>